<dbReference type="AlphaFoldDB" id="A0A0F8X3M8"/>
<organism evidence="1">
    <name type="scientific">marine sediment metagenome</name>
    <dbReference type="NCBI Taxonomy" id="412755"/>
    <lineage>
        <taxon>unclassified sequences</taxon>
        <taxon>metagenomes</taxon>
        <taxon>ecological metagenomes</taxon>
    </lineage>
</organism>
<accession>A0A0F8X3M8</accession>
<comment type="caution">
    <text evidence="1">The sequence shown here is derived from an EMBL/GenBank/DDBJ whole genome shotgun (WGS) entry which is preliminary data.</text>
</comment>
<evidence type="ECO:0000313" key="1">
    <source>
        <dbReference type="EMBL" id="KKK55485.1"/>
    </source>
</evidence>
<protein>
    <submittedName>
        <fullName evidence="1">Uncharacterized protein</fullName>
    </submittedName>
</protein>
<name>A0A0F8X3M8_9ZZZZ</name>
<sequence>MKKLTLAEKRHLKDMGVTDRYNKQRQARLQSEAMELNGKPICPTCYNALVKLGYIKSFTYQTNGSPSELLGVEKRDEKAYLEATRACYKAKEAYDKERSR</sequence>
<reference evidence="1" key="1">
    <citation type="journal article" date="2015" name="Nature">
        <title>Complex archaea that bridge the gap between prokaryotes and eukaryotes.</title>
        <authorList>
            <person name="Spang A."/>
            <person name="Saw J.H."/>
            <person name="Jorgensen S.L."/>
            <person name="Zaremba-Niedzwiedzka K."/>
            <person name="Martijn J."/>
            <person name="Lind A.E."/>
            <person name="van Eijk R."/>
            <person name="Schleper C."/>
            <person name="Guy L."/>
            <person name="Ettema T.J."/>
        </authorList>
    </citation>
    <scope>NUCLEOTIDE SEQUENCE</scope>
</reference>
<proteinExistence type="predicted"/>
<gene>
    <name evidence="1" type="ORF">LCGC14_3074060</name>
</gene>
<dbReference type="EMBL" id="LAZR01065464">
    <property type="protein sequence ID" value="KKK55485.1"/>
    <property type="molecule type" value="Genomic_DNA"/>
</dbReference>